<accession>F8ILA1</accession>
<gene>
    <name evidence="2" type="ordered locus">TC41_1740</name>
</gene>
<evidence type="ECO:0000313" key="2">
    <source>
        <dbReference type="EMBL" id="AEJ43667.1"/>
    </source>
</evidence>
<protein>
    <submittedName>
        <fullName evidence="2">Flp pilus assembly protein TadB-like protein</fullName>
    </submittedName>
</protein>
<proteinExistence type="predicted"/>
<feature type="transmembrane region" description="Helical" evidence="1">
    <location>
        <begin position="250"/>
        <end position="275"/>
    </location>
</feature>
<keyword evidence="1" id="KW-1133">Transmembrane helix</keyword>
<dbReference type="STRING" id="1048834.TC41_1740"/>
<dbReference type="PANTHER" id="PTHR35007">
    <property type="entry name" value="INTEGRAL MEMBRANE PROTEIN-RELATED"/>
    <property type="match status" value="1"/>
</dbReference>
<feature type="transmembrane region" description="Helical" evidence="1">
    <location>
        <begin position="99"/>
        <end position="117"/>
    </location>
</feature>
<feature type="transmembrane region" description="Helical" evidence="1">
    <location>
        <begin position="6"/>
        <end position="25"/>
    </location>
</feature>
<keyword evidence="1" id="KW-0472">Membrane</keyword>
<organism evidence="2 3">
    <name type="scientific">Alicyclobacillus acidocaldarius (strain Tc-4-1)</name>
    <name type="common">Bacillus acidocaldarius</name>
    <dbReference type="NCBI Taxonomy" id="1048834"/>
    <lineage>
        <taxon>Bacteria</taxon>
        <taxon>Bacillati</taxon>
        <taxon>Bacillota</taxon>
        <taxon>Bacilli</taxon>
        <taxon>Bacillales</taxon>
        <taxon>Alicyclobacillaceae</taxon>
        <taxon>Alicyclobacillus</taxon>
    </lineage>
</organism>
<sequence length="283" mass="32069">MNMSVAIGGLMMLAVLVAVFGTYWANQAQERLFRQSVRGVFARPSKPKQSFFDTLHRQMVWFAREIGHPEWADLAYRISFAMPVLATTVLVLIGLWWAFPIAFMAFFLPYFYLSRLYKRSRLLLKQQLRQARLLIALLTEAGAPIERSIVAAESVTGYPLKPYLRDVCIAIGAAEGMENVSLRVQTVVEAFTSMAERLKLPEATQFAQLLSQATRYHTPLVDMMLTSLDIEERIRDAEAERLHNAAISKIGLITTLGLGIPVFGYMFFAVFSYMLQLMNHIGF</sequence>
<keyword evidence="1" id="KW-0812">Transmembrane</keyword>
<evidence type="ECO:0000256" key="1">
    <source>
        <dbReference type="SAM" id="Phobius"/>
    </source>
</evidence>
<dbReference type="AlphaFoldDB" id="F8ILA1"/>
<dbReference type="PATRIC" id="fig|1048834.4.peg.1653"/>
<reference evidence="3" key="2">
    <citation type="submission" date="2011-06" db="EMBL/GenBank/DDBJ databases">
        <title>The complete genome sequence of Alicyclobacillus acidocaldarius sp. Tc-4-1.</title>
        <authorList>
            <person name="Chen Y."/>
            <person name="He Y."/>
            <person name="Dong Z."/>
            <person name="Hu S."/>
        </authorList>
    </citation>
    <scope>NUCLEOTIDE SEQUENCE [LARGE SCALE GENOMIC DNA]</scope>
    <source>
        <strain evidence="3">Tc-4-1</strain>
    </source>
</reference>
<dbReference type="Proteomes" id="UP000000292">
    <property type="component" value="Chromosome"/>
</dbReference>
<dbReference type="KEGG" id="aad:TC41_1740"/>
<reference evidence="2 3" key="1">
    <citation type="journal article" date="2011" name="J. Bacteriol.">
        <title>Complete Genome Sequence of Alicyclobacillus acidocaldarius Strain Tc-4-1.</title>
        <authorList>
            <person name="Chen Y."/>
            <person name="He Y."/>
            <person name="Zhang B."/>
            <person name="Yang J."/>
            <person name="Li W."/>
            <person name="Dong Z."/>
            <person name="Hu S."/>
        </authorList>
    </citation>
    <scope>NUCLEOTIDE SEQUENCE [LARGE SCALE GENOMIC DNA]</scope>
    <source>
        <strain evidence="2 3">Tc-4-1</strain>
    </source>
</reference>
<dbReference type="HOGENOM" id="CLU_982231_0_0_9"/>
<dbReference type="EMBL" id="CP002902">
    <property type="protein sequence ID" value="AEJ43667.1"/>
    <property type="molecule type" value="Genomic_DNA"/>
</dbReference>
<dbReference type="eggNOG" id="COG2064">
    <property type="taxonomic scope" value="Bacteria"/>
</dbReference>
<dbReference type="PANTHER" id="PTHR35007:SF2">
    <property type="entry name" value="PILUS ASSEMBLE PROTEIN"/>
    <property type="match status" value="1"/>
</dbReference>
<evidence type="ECO:0000313" key="3">
    <source>
        <dbReference type="Proteomes" id="UP000000292"/>
    </source>
</evidence>
<name>F8ILA1_ALIAT</name>